<dbReference type="EMBL" id="HBFR01037941">
    <property type="protein sequence ID" value="CAD8900445.1"/>
    <property type="molecule type" value="Transcribed_RNA"/>
</dbReference>
<dbReference type="SUPFAM" id="SSF53756">
    <property type="entry name" value="UDP-Glycosyltransferase/glycogen phosphorylase"/>
    <property type="match status" value="1"/>
</dbReference>
<organism evidence="10">
    <name type="scientific">Corethron hystrix</name>
    <dbReference type="NCBI Taxonomy" id="216773"/>
    <lineage>
        <taxon>Eukaryota</taxon>
        <taxon>Sar</taxon>
        <taxon>Stramenopiles</taxon>
        <taxon>Ochrophyta</taxon>
        <taxon>Bacillariophyta</taxon>
        <taxon>Coscinodiscophyceae</taxon>
        <taxon>Corethrophycidae</taxon>
        <taxon>Corethrales</taxon>
        <taxon>Corethraceae</taxon>
        <taxon>Corethron</taxon>
    </lineage>
</organism>
<evidence type="ECO:0000256" key="3">
    <source>
        <dbReference type="ARBA" id="ARBA00022676"/>
    </source>
</evidence>
<dbReference type="AlphaFoldDB" id="A0A6U5LDW3"/>
<evidence type="ECO:0000313" key="10">
    <source>
        <dbReference type="EMBL" id="CAD8900444.1"/>
    </source>
</evidence>
<evidence type="ECO:0008006" key="13">
    <source>
        <dbReference type="Google" id="ProtNLM"/>
    </source>
</evidence>
<dbReference type="InterPro" id="IPR026051">
    <property type="entry name" value="ALG1-like"/>
</dbReference>
<dbReference type="PANTHER" id="PTHR13036">
    <property type="entry name" value="BETA1,4 MANNOSYLTRANSFERASE"/>
    <property type="match status" value="1"/>
</dbReference>
<dbReference type="EMBL" id="HBFR01037940">
    <property type="protein sequence ID" value="CAD8900444.1"/>
    <property type="molecule type" value="Transcribed_RNA"/>
</dbReference>
<evidence type="ECO:0000256" key="9">
    <source>
        <dbReference type="SAM" id="MobiDB-lite"/>
    </source>
</evidence>
<protein>
    <recommendedName>
        <fullName evidence="13">Chitobiosyldiphosphodolichol beta-mannosyltransferase</fullName>
    </recommendedName>
</protein>
<evidence type="ECO:0000256" key="1">
    <source>
        <dbReference type="ARBA" id="ARBA00004389"/>
    </source>
</evidence>
<evidence type="ECO:0000256" key="6">
    <source>
        <dbReference type="ARBA" id="ARBA00022824"/>
    </source>
</evidence>
<reference evidence="10" key="1">
    <citation type="submission" date="2021-01" db="EMBL/GenBank/DDBJ databases">
        <authorList>
            <person name="Corre E."/>
            <person name="Pelletier E."/>
            <person name="Niang G."/>
            <person name="Scheremetjew M."/>
            <person name="Finn R."/>
            <person name="Kale V."/>
            <person name="Holt S."/>
            <person name="Cochrane G."/>
            <person name="Meng A."/>
            <person name="Brown T."/>
            <person name="Cohen L."/>
        </authorList>
    </citation>
    <scope>NUCLEOTIDE SEQUENCE</scope>
    <source>
        <strain evidence="10">308</strain>
    </source>
</reference>
<comment type="subcellular location">
    <subcellularLocation>
        <location evidence="1">Endoplasmic reticulum membrane</location>
        <topology evidence="1">Single-pass membrane protein</topology>
    </subcellularLocation>
</comment>
<keyword evidence="3" id="KW-0328">Glycosyltransferase</keyword>
<dbReference type="Pfam" id="PF13692">
    <property type="entry name" value="Glyco_trans_1_4"/>
    <property type="match status" value="1"/>
</dbReference>
<accession>A0A6U5LDW3</accession>
<gene>
    <name evidence="10" type="ORF">CHYS00102_LOCUS27661</name>
    <name evidence="11" type="ORF">CHYS00102_LOCUS27662</name>
    <name evidence="12" type="ORF">CHYS00102_LOCUS27663</name>
</gene>
<evidence type="ECO:0000256" key="7">
    <source>
        <dbReference type="ARBA" id="ARBA00022989"/>
    </source>
</evidence>
<dbReference type="Gene3D" id="3.40.50.2000">
    <property type="entry name" value="Glycogen Phosphorylase B"/>
    <property type="match status" value="1"/>
</dbReference>
<evidence type="ECO:0000256" key="2">
    <source>
        <dbReference type="ARBA" id="ARBA00004922"/>
    </source>
</evidence>
<feature type="compositionally biased region" description="Polar residues" evidence="9">
    <location>
        <begin position="1"/>
        <end position="14"/>
    </location>
</feature>
<proteinExistence type="predicted"/>
<keyword evidence="5" id="KW-0812">Transmembrane</keyword>
<dbReference type="EMBL" id="HBFR01037942">
    <property type="protein sequence ID" value="CAD8900446.1"/>
    <property type="molecule type" value="Transcribed_RNA"/>
</dbReference>
<name>A0A6U5LDW3_9STRA</name>
<keyword evidence="4" id="KW-0808">Transferase</keyword>
<evidence type="ECO:0000313" key="11">
    <source>
        <dbReference type="EMBL" id="CAD8900445.1"/>
    </source>
</evidence>
<comment type="pathway">
    <text evidence="2">Protein modification; protein glycosylation.</text>
</comment>
<dbReference type="PANTHER" id="PTHR13036:SF0">
    <property type="entry name" value="CHITOBIOSYLDIPHOSPHODOLICHOL BETA-MANNOSYLTRANSFERASE"/>
    <property type="match status" value="1"/>
</dbReference>
<keyword evidence="7" id="KW-1133">Transmembrane helix</keyword>
<evidence type="ECO:0000256" key="5">
    <source>
        <dbReference type="ARBA" id="ARBA00022692"/>
    </source>
</evidence>
<keyword evidence="6" id="KW-0256">Endoplasmic reticulum</keyword>
<evidence type="ECO:0000313" key="12">
    <source>
        <dbReference type="EMBL" id="CAD8900446.1"/>
    </source>
</evidence>
<dbReference type="GO" id="GO:0005789">
    <property type="term" value="C:endoplasmic reticulum membrane"/>
    <property type="evidence" value="ECO:0007669"/>
    <property type="project" value="UniProtKB-SubCell"/>
</dbReference>
<keyword evidence="8" id="KW-0472">Membrane</keyword>
<sequence length="589" mass="64239">MAQTNSAMTTTVASENAKESSEIRGNRAVVAVLGDVGRSPRMMFHAESLVGTGSFDSVTMLGYSGERLIASLQGILDGEEGVKSSPSPARTAFEAVRFKPSSVPVLLLRLRFLRPLAYVWKVLTSGATFLWHLLTLCKEEGRSNGSDAPSSPSPGTTLLLVQLPPALPTLPSLLLLLPALAVGSLLRGLGRRRRRRLAVVLDWHNLGHTLTPGGRVVRAIAYAIERSCAYLLERAVPTLFPNATVEHLTVTQAMADYIQNKYGLGRRRKNITVLYDRPGEAFRPFMPHGQDAKEWMTESAAWGEVHELMSRLESEKGGMLSFAGCRERYETWLSTREGGRNSQNETVLPQTMLTEVVSAKTGSGIRGRPRRPAIVLSSTSWTPDEDFGILLDALVDLDRLIEEKFGDGLGLLEENKNGNTQAVSMPYIICVVTGKGPMKTQFERRMVESVLPGLRNVSIATPWLEPEDYPKLVGCADIGVSLHTSSSGIDLPMKVLDMFGCNVPVAAIAFPCLHELITEGGNGVTFQTASQLADRLYELLVVENDGGSARHVGNKNLDKLREGAGGVGCWKENWDCHAAPVVQRACEEY</sequence>
<evidence type="ECO:0000256" key="4">
    <source>
        <dbReference type="ARBA" id="ARBA00022679"/>
    </source>
</evidence>
<evidence type="ECO:0000256" key="8">
    <source>
        <dbReference type="ARBA" id="ARBA00023136"/>
    </source>
</evidence>
<feature type="region of interest" description="Disordered" evidence="9">
    <location>
        <begin position="1"/>
        <end position="20"/>
    </location>
</feature>
<dbReference type="GO" id="GO:0000030">
    <property type="term" value="F:mannosyltransferase activity"/>
    <property type="evidence" value="ECO:0007669"/>
    <property type="project" value="InterPro"/>
</dbReference>